<dbReference type="EMBL" id="JAACJN010000050">
    <property type="protein sequence ID" value="KAF5382874.1"/>
    <property type="molecule type" value="Genomic_DNA"/>
</dbReference>
<organism evidence="3 4">
    <name type="scientific">Collybiopsis confluens</name>
    <dbReference type="NCBI Taxonomy" id="2823264"/>
    <lineage>
        <taxon>Eukaryota</taxon>
        <taxon>Fungi</taxon>
        <taxon>Dikarya</taxon>
        <taxon>Basidiomycota</taxon>
        <taxon>Agaricomycotina</taxon>
        <taxon>Agaricomycetes</taxon>
        <taxon>Agaricomycetidae</taxon>
        <taxon>Agaricales</taxon>
        <taxon>Marasmiineae</taxon>
        <taxon>Omphalotaceae</taxon>
        <taxon>Collybiopsis</taxon>
    </lineage>
</organism>
<reference evidence="3 4" key="1">
    <citation type="journal article" date="2020" name="ISME J.">
        <title>Uncovering the hidden diversity of litter-decomposition mechanisms in mushroom-forming fungi.</title>
        <authorList>
            <person name="Floudas D."/>
            <person name="Bentzer J."/>
            <person name="Ahren D."/>
            <person name="Johansson T."/>
            <person name="Persson P."/>
            <person name="Tunlid A."/>
        </authorList>
    </citation>
    <scope>NUCLEOTIDE SEQUENCE [LARGE SCALE GENOMIC DNA]</scope>
    <source>
        <strain evidence="3 4">CBS 406.79</strain>
    </source>
</reference>
<keyword evidence="2" id="KW-0472">Membrane</keyword>
<feature type="transmembrane region" description="Helical" evidence="2">
    <location>
        <begin position="112"/>
        <end position="137"/>
    </location>
</feature>
<evidence type="ECO:0000313" key="3">
    <source>
        <dbReference type="EMBL" id="KAF5382874.1"/>
    </source>
</evidence>
<feature type="transmembrane region" description="Helical" evidence="2">
    <location>
        <begin position="80"/>
        <end position="100"/>
    </location>
</feature>
<proteinExistence type="predicted"/>
<feature type="compositionally biased region" description="Basic and acidic residues" evidence="1">
    <location>
        <begin position="298"/>
        <end position="310"/>
    </location>
</feature>
<dbReference type="OrthoDB" id="2989042at2759"/>
<feature type="compositionally biased region" description="Polar residues" evidence="1">
    <location>
        <begin position="314"/>
        <end position="336"/>
    </location>
</feature>
<accession>A0A8H5HGH4</accession>
<feature type="transmembrane region" description="Helical" evidence="2">
    <location>
        <begin position="188"/>
        <end position="214"/>
    </location>
</feature>
<evidence type="ECO:0000313" key="4">
    <source>
        <dbReference type="Proteomes" id="UP000518752"/>
    </source>
</evidence>
<dbReference type="AlphaFoldDB" id="A0A8H5HGH4"/>
<sequence>MSGLSQTYALAASWVNMLFFGAEVVLAGSYFVKSPPTGFSRWSLLTALAIDTACTTIVCYYVYYSVMVDPEILISIKQPWMLPAVILCTYHAAMVEQVFFTHRYWQITQKKITTCIASFLIFLHVAFAWILGIGLILVPRVTIFGLDLTTITAIICAATDVFITVVMFRAMRSIRSSRSTTQSLVHRVTIQTVACGLTTSTSTIIMLSLLVTVHLDPFTIVFYSLGRFYTLTILVNYIILRKPFAEVLTVSDDAELTTGTTRRPSVLFRNMGITRTFTVPTELSVITGSHSEQNPDPMHSKDSKIDRSPVDQDGLSTQRIVSDTSSTSTPDFNRYL</sequence>
<keyword evidence="4" id="KW-1185">Reference proteome</keyword>
<evidence type="ECO:0000256" key="1">
    <source>
        <dbReference type="SAM" id="MobiDB-lite"/>
    </source>
</evidence>
<name>A0A8H5HGH4_9AGAR</name>
<dbReference type="Proteomes" id="UP000518752">
    <property type="component" value="Unassembled WGS sequence"/>
</dbReference>
<feature type="region of interest" description="Disordered" evidence="1">
    <location>
        <begin position="287"/>
        <end position="336"/>
    </location>
</feature>
<keyword evidence="2" id="KW-0812">Transmembrane</keyword>
<feature type="transmembrane region" description="Helical" evidence="2">
    <location>
        <begin position="220"/>
        <end position="240"/>
    </location>
</feature>
<protein>
    <submittedName>
        <fullName evidence="3">Uncharacterized protein</fullName>
    </submittedName>
</protein>
<keyword evidence="2" id="KW-1133">Transmembrane helix</keyword>
<feature type="transmembrane region" description="Helical" evidence="2">
    <location>
        <begin position="44"/>
        <end position="64"/>
    </location>
</feature>
<gene>
    <name evidence="3" type="ORF">D9757_007283</name>
</gene>
<comment type="caution">
    <text evidence="3">The sequence shown here is derived from an EMBL/GenBank/DDBJ whole genome shotgun (WGS) entry which is preliminary data.</text>
</comment>
<evidence type="ECO:0000256" key="2">
    <source>
        <dbReference type="SAM" id="Phobius"/>
    </source>
</evidence>
<feature type="transmembrane region" description="Helical" evidence="2">
    <location>
        <begin position="12"/>
        <end position="32"/>
    </location>
</feature>
<feature type="transmembrane region" description="Helical" evidence="2">
    <location>
        <begin position="143"/>
        <end position="168"/>
    </location>
</feature>